<feature type="compositionally biased region" description="Gly residues" evidence="11">
    <location>
        <begin position="575"/>
        <end position="584"/>
    </location>
</feature>
<evidence type="ECO:0000256" key="10">
    <source>
        <dbReference type="PROSITE-ProRule" id="PRU00723"/>
    </source>
</evidence>
<dbReference type="SUPFAM" id="SSF90229">
    <property type="entry name" value="CCCH zinc finger"/>
    <property type="match status" value="1"/>
</dbReference>
<gene>
    <name evidence="14" type="primary">GIP</name>
    <name evidence="14" type="ORF">AK812_SmicGene6520</name>
</gene>
<feature type="compositionally biased region" description="Basic and acidic residues" evidence="11">
    <location>
        <begin position="423"/>
        <end position="432"/>
    </location>
</feature>
<dbReference type="GO" id="GO:0015074">
    <property type="term" value="P:DNA integration"/>
    <property type="evidence" value="ECO:0007669"/>
    <property type="project" value="InterPro"/>
</dbReference>
<feature type="region of interest" description="Disordered" evidence="11">
    <location>
        <begin position="1225"/>
        <end position="1329"/>
    </location>
</feature>
<dbReference type="SUPFAM" id="SSF53098">
    <property type="entry name" value="Ribonuclease H-like"/>
    <property type="match status" value="1"/>
</dbReference>
<dbReference type="GO" id="GO:0003676">
    <property type="term" value="F:nucleic acid binding"/>
    <property type="evidence" value="ECO:0007669"/>
    <property type="project" value="InterPro"/>
</dbReference>
<feature type="zinc finger region" description="C3H1-type" evidence="10">
    <location>
        <begin position="462"/>
        <end position="490"/>
    </location>
</feature>
<evidence type="ECO:0000256" key="8">
    <source>
        <dbReference type="ARBA" id="ARBA00022833"/>
    </source>
</evidence>
<evidence type="ECO:0000313" key="14">
    <source>
        <dbReference type="EMBL" id="OLQ09823.1"/>
    </source>
</evidence>
<dbReference type="InterPro" id="IPR036397">
    <property type="entry name" value="RNaseH_sf"/>
</dbReference>
<dbReference type="Gene3D" id="3.30.420.10">
    <property type="entry name" value="Ribonuclease H-like superfamily/Ribonuclease H"/>
    <property type="match status" value="1"/>
</dbReference>
<keyword evidence="15" id="KW-1185">Reference proteome</keyword>
<evidence type="ECO:0000256" key="2">
    <source>
        <dbReference type="ARBA" id="ARBA00022695"/>
    </source>
</evidence>
<keyword evidence="7" id="KW-0378">Hydrolase</keyword>
<feature type="region of interest" description="Disordered" evidence="11">
    <location>
        <begin position="1084"/>
        <end position="1146"/>
    </location>
</feature>
<feature type="region of interest" description="Disordered" evidence="11">
    <location>
        <begin position="527"/>
        <end position="551"/>
    </location>
</feature>
<feature type="region of interest" description="Disordered" evidence="11">
    <location>
        <begin position="569"/>
        <end position="592"/>
    </location>
</feature>
<dbReference type="GO" id="GO:0004519">
    <property type="term" value="F:endonuclease activity"/>
    <property type="evidence" value="ECO:0007669"/>
    <property type="project" value="UniProtKB-KW"/>
</dbReference>
<dbReference type="GO" id="GO:0006508">
    <property type="term" value="P:proteolysis"/>
    <property type="evidence" value="ECO:0007669"/>
    <property type="project" value="InterPro"/>
</dbReference>
<dbReference type="PROSITE" id="PS50103">
    <property type="entry name" value="ZF_C3H1"/>
    <property type="match status" value="1"/>
</dbReference>
<sequence>MGAQIAAAAAAPQMVNGTYGAIGTSGPLSMDGEVLAAPQRTDAQRTGDVGVAGRGSGDTGIGTLKAAAERVMANVAAKVQGVLPPQGRGSSAQGFLQREDTGSAGTHGTGFLTAGSGMPGEQSTPEAQGTSGSGLFSPQQAQRLREMSSEAPLLYAGEGRPVPQRGGAEERQVPPLPHSSSSDSGQAEAIQAEVRKQMQVFMEAQSELQRRVVSLSEENQMLRQEWYTSQYVPSGPVARVRLKPPASEVDKEPRWNRVRHRMEHLILQSCPDAVRAELSSARVSGVLPIMCRLYTVYKPGGVTERAEALRQVQQPRPADSPIDAVMKLRTWKRWMTRLSDLGGTQPDAAVSIQALEGITSGVLKGLPSLSFRVNLVRASLHLDTQPSAGKVEEFFEHLLAELEGVSRVAEPSSGSAAGGGKPDSSKSVRQVEAKAALSGGSEAPQVAQKDKPTKPPTPSGGESPKKPCKWFMEGKGCRRGKDCRFLHDWNQIPKAEKGDRCMLCGGKGHRKDACTVVTGAPLVKRDDGASSAKAMRSDASPKSKGGDPGLRKVLSDAAGVLREAMAVGSAPGDGAVQGAGGTGQASGAEGSEAPTMAVAAKIQAQLEDLEARVLDGGPSIRSVCGNVSEGAGEPTALLDSGATHVVVDDAAAGSQDLVPCTVSLAGDQRQTWHQTPGGSLVAPVTGDGHAPQTILPLGSLVTQLGCSLRWSKREGLQLMHPKLGRLKTSLKGGCPQLSKDQALSLIRELEGVRLGELAGRLKRIQAHLKVSKGLGFRDALDAFVESGSYTSAWTLSKMMPFLEQVPAALVARLVVDLEGANGWELLKGLPFNRRSRKRLHQSHLWLLHLGAGKVDPVLRQMCQMQGVEVVAINLADGSAVDPRVWKALSWAAFTGRLAGIVADAPMRTWNGVRVDDSAAVHLRTSEHPWGLTSNTTAWQSKVEDDTVFSLQPMWLWTIASISKGQGVPFIQTHAVSAPNPNSSWMSSVVNPFTTWSNCSQFQVHEAKEAKGNTRPMVVCSNLGFGENGVRNGSSNEKVAAAPCVPGWSSALRREVTMALFGPNPSNRGGADVETPHVSALDAQLSQVPASSSSPQEEPPPGMEALSPVNEESESSPLPPPVGEKGEGPVPVPERSRPVSKTIAEKDKERWRRHLAAHHVPYRKDCLKCVTAGALGLQHRRVKCPSMYALAFDLAGPFKERGKDEKGGGYKYVLVAGLRVPDIALPGDEVQKPTANSSRPEVSDGGPKQPGIDDDEGSEVSWLNANLEPTAGVMHVSQPDSDTEEDQESIVSWVEMPDLEGLPEPDDEGELDQVEAEPEGVPEGHRAPELEGDLWEDTLGVADMSDEQFDDALSQLLFKGANKVLRFAVPVKSRKGPQILAALQEVVTECNRLGFPVKIAHTDRAKELMSKATVEWLQSKLIQPSFTQGDDPQSNGLAERLVGWVKARARLHLAASGLGVEQWPAAMSFACAEHRNRMLQVDTKLPRFGQKVVFKSKHPTGRSKRPFIRWEHAVYLCPTPRTEGGHVLQRALSGAYLVAKNVRCIENLVDPEAELGDETVVEVDAPDELPRASEDGQPSAPSRRITGKRAVRAISLPAETTARDFLRNGWFTPDHCGRLLEMAFGGTEAISRRTHRGPMELAVVLGAYGHGGLHGVTRASRVYPEVCRYLNEYLRRNLPPGQSHPQWSALTVVVAPEVAVHRDVRNEPGSVNYVTQVTTRSMWIEGATEAGLEQMCADEKGIERKGYWMPLTQVTSTFDPKQRHSVLPLDEEQFEMRMARSQLIPWDQDPELIVNGPAGPVLAARVLDYSDDGPPDETPFPDRMIMFSVHDLVRDVTEMVILRVVLVEEEPRENGNPLMPVLEVPGPPPPEVRVVQCADEPRKKGGAPVELVRASLVQACRHGWWLVELGLASSDEYYSLGKVLYGFKEAPAWWSDHRDTKLLTASFLGCHLEQGTSDPSLWRIMKGEDLKGFLVTYVDDFLILSDGSTARGLHQWLLEGAGWETDGLSEARPGEPVRFLGMQLERHEDGHFSLNQESYVDELVRAYGLASSDKSKVVCPKEILMSEPESAPKADEATIKAAQKIAGECLWLSQRTRFDICFTTAILCSRVSKDPQGALMIGRRLLCYLHQTKSFKLHLRPDDAAAPVRVFTDASFSPQGQHSYGGHVVELFGVPAVWRASRQALIALSSSEAELIQAVEGCMYAESLLTVLQDLRVQCSTVQLLLDNTASIAFIGGSSSQRTRHLKVRAYKIRQLIQSGWEVKHCRGEYQRADLLTKPLPAARMRFLCDLLQPELPRINPRFVRAREKVKAMKRREPTPQVRAVSIKERRAKKLQDRVAAAIDSAVSESPTGDEGRPAPRKGRNKCPSEVTGAESGTGLGEDQTQVE</sequence>
<feature type="region of interest" description="Disordered" evidence="11">
    <location>
        <begin position="2336"/>
        <end position="2387"/>
    </location>
</feature>
<keyword evidence="6 10" id="KW-0863">Zinc-finger</keyword>
<evidence type="ECO:0000256" key="7">
    <source>
        <dbReference type="ARBA" id="ARBA00022801"/>
    </source>
</evidence>
<dbReference type="OrthoDB" id="415478at2759"/>
<dbReference type="InterPro" id="IPR036855">
    <property type="entry name" value="Znf_CCCH_sf"/>
</dbReference>
<keyword evidence="9" id="KW-0695">RNA-directed DNA polymerase</keyword>
<keyword evidence="4 10" id="KW-0479">Metal-binding</keyword>
<reference evidence="14 15" key="1">
    <citation type="submission" date="2016-02" db="EMBL/GenBank/DDBJ databases">
        <title>Genome analysis of coral dinoflagellate symbionts highlights evolutionary adaptations to a symbiotic lifestyle.</title>
        <authorList>
            <person name="Aranda M."/>
            <person name="Li Y."/>
            <person name="Liew Y.J."/>
            <person name="Baumgarten S."/>
            <person name="Simakov O."/>
            <person name="Wilson M."/>
            <person name="Piel J."/>
            <person name="Ashoor H."/>
            <person name="Bougouffa S."/>
            <person name="Bajic V.B."/>
            <person name="Ryu T."/>
            <person name="Ravasi T."/>
            <person name="Bayer T."/>
            <person name="Micklem G."/>
            <person name="Kim H."/>
            <person name="Bhak J."/>
            <person name="Lajeunesse T.C."/>
            <person name="Voolstra C.R."/>
        </authorList>
    </citation>
    <scope>NUCLEOTIDE SEQUENCE [LARGE SCALE GENOMIC DNA]</scope>
    <source>
        <strain evidence="14 15">CCMP2467</strain>
    </source>
</reference>
<dbReference type="SMART" id="SM00356">
    <property type="entry name" value="ZnF_C3H1"/>
    <property type="match status" value="1"/>
</dbReference>
<name>A0A1Q9EQV7_SYMMI</name>
<dbReference type="PROSITE" id="PS50994">
    <property type="entry name" value="INTEGRASE"/>
    <property type="match status" value="1"/>
</dbReference>
<keyword evidence="5" id="KW-0255">Endonuclease</keyword>
<dbReference type="CDD" id="cd09272">
    <property type="entry name" value="RNase_HI_RT_Ty1"/>
    <property type="match status" value="1"/>
</dbReference>
<evidence type="ECO:0000256" key="1">
    <source>
        <dbReference type="ARBA" id="ARBA00022679"/>
    </source>
</evidence>
<organism evidence="14 15">
    <name type="scientific">Symbiodinium microadriaticum</name>
    <name type="common">Dinoflagellate</name>
    <name type="synonym">Zooxanthella microadriatica</name>
    <dbReference type="NCBI Taxonomy" id="2951"/>
    <lineage>
        <taxon>Eukaryota</taxon>
        <taxon>Sar</taxon>
        <taxon>Alveolata</taxon>
        <taxon>Dinophyceae</taxon>
        <taxon>Suessiales</taxon>
        <taxon>Symbiodiniaceae</taxon>
        <taxon>Symbiodinium</taxon>
    </lineage>
</organism>
<keyword evidence="3" id="KW-0540">Nuclease</keyword>
<keyword evidence="8 10" id="KW-0862">Zinc</keyword>
<keyword evidence="2" id="KW-0548">Nucleotidyltransferase</keyword>
<accession>A0A1Q9EQV7</accession>
<evidence type="ECO:0000256" key="5">
    <source>
        <dbReference type="ARBA" id="ARBA00022759"/>
    </source>
</evidence>
<dbReference type="GO" id="GO:0003964">
    <property type="term" value="F:RNA-directed DNA polymerase activity"/>
    <property type="evidence" value="ECO:0007669"/>
    <property type="project" value="UniProtKB-KW"/>
</dbReference>
<dbReference type="EMBL" id="LSRX01000089">
    <property type="protein sequence ID" value="OLQ09823.1"/>
    <property type="molecule type" value="Genomic_DNA"/>
</dbReference>
<dbReference type="GO" id="GO:0008270">
    <property type="term" value="F:zinc ion binding"/>
    <property type="evidence" value="ECO:0007669"/>
    <property type="project" value="UniProtKB-KW"/>
</dbReference>
<dbReference type="InterPro" id="IPR000571">
    <property type="entry name" value="Znf_CCCH"/>
</dbReference>
<dbReference type="GO" id="GO:0004190">
    <property type="term" value="F:aspartic-type endopeptidase activity"/>
    <property type="evidence" value="ECO:0007669"/>
    <property type="project" value="InterPro"/>
</dbReference>
<feature type="compositionally biased region" description="Polar residues" evidence="11">
    <location>
        <begin position="121"/>
        <end position="142"/>
    </location>
</feature>
<evidence type="ECO:0000313" key="15">
    <source>
        <dbReference type="Proteomes" id="UP000186817"/>
    </source>
</evidence>
<keyword evidence="1" id="KW-0808">Transferase</keyword>
<dbReference type="PROSITE" id="PS00141">
    <property type="entry name" value="ASP_PROTEASE"/>
    <property type="match status" value="1"/>
</dbReference>
<dbReference type="InterPro" id="IPR012337">
    <property type="entry name" value="RNaseH-like_sf"/>
</dbReference>
<evidence type="ECO:0000256" key="6">
    <source>
        <dbReference type="ARBA" id="ARBA00022771"/>
    </source>
</evidence>
<feature type="region of interest" description="Disordered" evidence="11">
    <location>
        <begin position="410"/>
        <end position="468"/>
    </location>
</feature>
<feature type="region of interest" description="Disordered" evidence="11">
    <location>
        <begin position="84"/>
        <end position="188"/>
    </location>
</feature>
<feature type="compositionally biased region" description="Basic and acidic residues" evidence="11">
    <location>
        <begin position="535"/>
        <end position="551"/>
    </location>
</feature>
<dbReference type="Proteomes" id="UP000186817">
    <property type="component" value="Unassembled WGS sequence"/>
</dbReference>
<feature type="domain" description="Integrase catalytic" evidence="13">
    <location>
        <begin position="1323"/>
        <end position="1496"/>
    </location>
</feature>
<comment type="caution">
    <text evidence="14">The sequence shown here is derived from an EMBL/GenBank/DDBJ whole genome shotgun (WGS) entry which is preliminary data.</text>
</comment>
<feature type="domain" description="C3H1-type" evidence="12">
    <location>
        <begin position="462"/>
        <end position="490"/>
    </location>
</feature>
<evidence type="ECO:0000256" key="4">
    <source>
        <dbReference type="ARBA" id="ARBA00022723"/>
    </source>
</evidence>
<proteinExistence type="predicted"/>
<feature type="compositionally biased region" description="Low complexity" evidence="11">
    <location>
        <begin position="1085"/>
        <end position="1095"/>
    </location>
</feature>
<feature type="compositionally biased region" description="Acidic residues" evidence="11">
    <location>
        <begin position="1296"/>
        <end position="1319"/>
    </location>
</feature>
<evidence type="ECO:0000259" key="12">
    <source>
        <dbReference type="PROSITE" id="PS50103"/>
    </source>
</evidence>
<evidence type="ECO:0000256" key="3">
    <source>
        <dbReference type="ARBA" id="ARBA00022722"/>
    </source>
</evidence>
<evidence type="ECO:0000256" key="9">
    <source>
        <dbReference type="ARBA" id="ARBA00022918"/>
    </source>
</evidence>
<evidence type="ECO:0000256" key="11">
    <source>
        <dbReference type="SAM" id="MobiDB-lite"/>
    </source>
</evidence>
<protein>
    <submittedName>
        <fullName evidence="14">Copia protein</fullName>
    </submittedName>
</protein>
<dbReference type="InterPro" id="IPR001584">
    <property type="entry name" value="Integrase_cat-core"/>
</dbReference>
<evidence type="ECO:0000259" key="13">
    <source>
        <dbReference type="PROSITE" id="PS50994"/>
    </source>
</evidence>
<dbReference type="InterPro" id="IPR001969">
    <property type="entry name" value="Aspartic_peptidase_AS"/>
</dbReference>